<proteinExistence type="predicted"/>
<dbReference type="AlphaFoldDB" id="A0A166BZN0"/>
<dbReference type="EMBL" id="KV417637">
    <property type="protein sequence ID" value="KZP13141.1"/>
    <property type="molecule type" value="Genomic_DNA"/>
</dbReference>
<keyword evidence="2" id="KW-1185">Reference proteome</keyword>
<reference evidence="1 2" key="1">
    <citation type="journal article" date="2016" name="Mol. Biol. Evol.">
        <title>Comparative Genomics of Early-Diverging Mushroom-Forming Fungi Provides Insights into the Origins of Lignocellulose Decay Capabilities.</title>
        <authorList>
            <person name="Nagy L.G."/>
            <person name="Riley R."/>
            <person name="Tritt A."/>
            <person name="Adam C."/>
            <person name="Daum C."/>
            <person name="Floudas D."/>
            <person name="Sun H."/>
            <person name="Yadav J.S."/>
            <person name="Pangilinan J."/>
            <person name="Larsson K.H."/>
            <person name="Matsuura K."/>
            <person name="Barry K."/>
            <person name="Labutti K."/>
            <person name="Kuo R."/>
            <person name="Ohm R.A."/>
            <person name="Bhattacharya S.S."/>
            <person name="Shirouzu T."/>
            <person name="Yoshinaga Y."/>
            <person name="Martin F.M."/>
            <person name="Grigoriev I.V."/>
            <person name="Hibbett D.S."/>
        </authorList>
    </citation>
    <scope>NUCLEOTIDE SEQUENCE [LARGE SCALE GENOMIC DNA]</scope>
    <source>
        <strain evidence="1 2">CBS 109695</strain>
    </source>
</reference>
<gene>
    <name evidence="1" type="ORF">FIBSPDRAFT_960809</name>
</gene>
<name>A0A166BZN0_9AGAM</name>
<protein>
    <submittedName>
        <fullName evidence="1">Uncharacterized protein</fullName>
    </submittedName>
</protein>
<sequence length="114" mass="12759">MNVELTSEYRHITIAAVKYLVFKKLKTPRHLDDEMLPQLRALMLGMLERRPGSVADIGLASKKDIPGAALRTGDGPLFILTGLDLWAFRLAGIALKMKPSRRFGNWSLERAGRV</sequence>
<evidence type="ECO:0000313" key="2">
    <source>
        <dbReference type="Proteomes" id="UP000076532"/>
    </source>
</evidence>
<dbReference type="Proteomes" id="UP000076532">
    <property type="component" value="Unassembled WGS sequence"/>
</dbReference>
<accession>A0A166BZN0</accession>
<evidence type="ECO:0000313" key="1">
    <source>
        <dbReference type="EMBL" id="KZP13141.1"/>
    </source>
</evidence>
<organism evidence="1 2">
    <name type="scientific">Athelia psychrophila</name>
    <dbReference type="NCBI Taxonomy" id="1759441"/>
    <lineage>
        <taxon>Eukaryota</taxon>
        <taxon>Fungi</taxon>
        <taxon>Dikarya</taxon>
        <taxon>Basidiomycota</taxon>
        <taxon>Agaricomycotina</taxon>
        <taxon>Agaricomycetes</taxon>
        <taxon>Agaricomycetidae</taxon>
        <taxon>Atheliales</taxon>
        <taxon>Atheliaceae</taxon>
        <taxon>Athelia</taxon>
    </lineage>
</organism>